<sequence>MENIFLPSKIELKEGEMPNEGVLIIEPLFHGYGTTIGNALRRVILSSLLGAAVTSFKIKGTQHEFSTIKGIYEDILEIVLNMKQLRLKLYSAEPVVLKLVKKGEGAVTAKDITKDAMVEIINPGLKIATITDKNTELNMEITVEKGMGYEPTENRNKENLAVGAIAIDAIFTPIVDVGFKVENTRIGQITNYDKLIFTIKTDGTITPEYAINCTVKLLLDHFNLLYKQDLPSETKKEDEPAKKKPDKVKKAKKAKK</sequence>
<keyword evidence="4 13" id="KW-0240">DNA-directed RNA polymerase</keyword>
<dbReference type="NCBIfam" id="TIGR02027">
    <property type="entry name" value="rpoA"/>
    <property type="match status" value="1"/>
</dbReference>
<evidence type="ECO:0000256" key="8">
    <source>
        <dbReference type="ARBA" id="ARBA00032524"/>
    </source>
</evidence>
<evidence type="ECO:0000256" key="9">
    <source>
        <dbReference type="ARBA" id="ARBA00033070"/>
    </source>
</evidence>
<evidence type="ECO:0000256" key="2">
    <source>
        <dbReference type="ARBA" id="ARBA00012418"/>
    </source>
</evidence>
<dbReference type="CDD" id="cd06928">
    <property type="entry name" value="RNAP_alpha_NTD"/>
    <property type="match status" value="1"/>
</dbReference>
<dbReference type="GO" id="GO:0003899">
    <property type="term" value="F:DNA-directed RNA polymerase activity"/>
    <property type="evidence" value="ECO:0007669"/>
    <property type="project" value="UniProtKB-EC"/>
</dbReference>
<evidence type="ECO:0000256" key="10">
    <source>
        <dbReference type="ARBA" id="ARBA00048552"/>
    </source>
</evidence>
<evidence type="ECO:0000256" key="5">
    <source>
        <dbReference type="ARBA" id="ARBA00022679"/>
    </source>
</evidence>
<feature type="region of interest" description="Disordered" evidence="11">
    <location>
        <begin position="232"/>
        <end position="256"/>
    </location>
</feature>
<dbReference type="SUPFAM" id="SSF55257">
    <property type="entry name" value="RBP11-like subunits of RNA polymerase"/>
    <property type="match status" value="1"/>
</dbReference>
<evidence type="ECO:0000259" key="12">
    <source>
        <dbReference type="SMART" id="SM00662"/>
    </source>
</evidence>
<dbReference type="GO" id="GO:0005737">
    <property type="term" value="C:cytoplasm"/>
    <property type="evidence" value="ECO:0007669"/>
    <property type="project" value="UniProtKB-ARBA"/>
</dbReference>
<comment type="caution">
    <text evidence="13">The sequence shown here is derived from an EMBL/GenBank/DDBJ whole genome shotgun (WGS) entry which is preliminary data.</text>
</comment>
<name>A0A1G1XR49_9BACT</name>
<dbReference type="InterPro" id="IPR036603">
    <property type="entry name" value="RBP11-like"/>
</dbReference>
<dbReference type="Proteomes" id="UP000176498">
    <property type="component" value="Unassembled WGS sequence"/>
</dbReference>
<evidence type="ECO:0000256" key="1">
    <source>
        <dbReference type="ARBA" id="ARBA00007123"/>
    </source>
</evidence>
<dbReference type="InterPro" id="IPR011263">
    <property type="entry name" value="DNA-dir_RNA_pol_RpoA/D/Rpb3"/>
</dbReference>
<dbReference type="GO" id="GO:0046983">
    <property type="term" value="F:protein dimerization activity"/>
    <property type="evidence" value="ECO:0007669"/>
    <property type="project" value="InterPro"/>
</dbReference>
<evidence type="ECO:0000256" key="3">
    <source>
        <dbReference type="ARBA" id="ARBA00015972"/>
    </source>
</evidence>
<gene>
    <name evidence="13" type="ORF">A2Y82_04725</name>
</gene>
<dbReference type="FunFam" id="2.170.120.12:FF:000001">
    <property type="entry name" value="DNA-directed RNA polymerase subunit alpha"/>
    <property type="match status" value="1"/>
</dbReference>
<dbReference type="Pfam" id="PF01193">
    <property type="entry name" value="RNA_pol_L"/>
    <property type="match status" value="1"/>
</dbReference>
<dbReference type="Gene3D" id="3.30.1360.10">
    <property type="entry name" value="RNA polymerase, RBP11-like subunit"/>
    <property type="match status" value="1"/>
</dbReference>
<dbReference type="Pfam" id="PF01000">
    <property type="entry name" value="RNA_pol_A_bac"/>
    <property type="match status" value="1"/>
</dbReference>
<evidence type="ECO:0000256" key="11">
    <source>
        <dbReference type="SAM" id="MobiDB-lite"/>
    </source>
</evidence>
<keyword evidence="6" id="KW-0548">Nucleotidyltransferase</keyword>
<dbReference type="EC" id="2.7.7.6" evidence="2"/>
<keyword evidence="5" id="KW-0808">Transferase</keyword>
<reference evidence="13 14" key="1">
    <citation type="journal article" date="2016" name="Nat. Commun.">
        <title>Thousands of microbial genomes shed light on interconnected biogeochemical processes in an aquifer system.</title>
        <authorList>
            <person name="Anantharaman K."/>
            <person name="Brown C.T."/>
            <person name="Hug L.A."/>
            <person name="Sharon I."/>
            <person name="Castelle C.J."/>
            <person name="Probst A.J."/>
            <person name="Thomas B.C."/>
            <person name="Singh A."/>
            <person name="Wilkins M.J."/>
            <person name="Karaoz U."/>
            <person name="Brodie E.L."/>
            <person name="Williams K.H."/>
            <person name="Hubbard S.S."/>
            <person name="Banfield J.F."/>
        </authorList>
    </citation>
    <scope>NUCLEOTIDE SEQUENCE [LARGE SCALE GENOMIC DNA]</scope>
</reference>
<dbReference type="InterPro" id="IPR011262">
    <property type="entry name" value="DNA-dir_RNA_pol_insert"/>
</dbReference>
<dbReference type="EMBL" id="MHHZ01000004">
    <property type="protein sequence ID" value="OGY42431.1"/>
    <property type="molecule type" value="Genomic_DNA"/>
</dbReference>
<dbReference type="InterPro" id="IPR036643">
    <property type="entry name" value="RNApol_insert_sf"/>
</dbReference>
<dbReference type="Gene3D" id="2.170.120.12">
    <property type="entry name" value="DNA-directed RNA polymerase, insert domain"/>
    <property type="match status" value="1"/>
</dbReference>
<evidence type="ECO:0000313" key="14">
    <source>
        <dbReference type="Proteomes" id="UP000176498"/>
    </source>
</evidence>
<protein>
    <recommendedName>
        <fullName evidence="3">DNA-directed RNA polymerase subunit alpha</fullName>
        <ecNumber evidence="2">2.7.7.6</ecNumber>
    </recommendedName>
    <alternativeName>
        <fullName evidence="9">RNA polymerase subunit alpha</fullName>
    </alternativeName>
    <alternativeName>
        <fullName evidence="8">Transcriptase subunit alpha</fullName>
    </alternativeName>
</protein>
<dbReference type="GO" id="GO:0006351">
    <property type="term" value="P:DNA-templated transcription"/>
    <property type="evidence" value="ECO:0007669"/>
    <property type="project" value="InterPro"/>
</dbReference>
<evidence type="ECO:0000256" key="6">
    <source>
        <dbReference type="ARBA" id="ARBA00022695"/>
    </source>
</evidence>
<dbReference type="AlphaFoldDB" id="A0A1G1XR49"/>
<comment type="similarity">
    <text evidence="1">Belongs to the RNA polymerase alpha chain family.</text>
</comment>
<comment type="catalytic activity">
    <reaction evidence="10">
        <text>RNA(n) + a ribonucleoside 5'-triphosphate = RNA(n+1) + diphosphate</text>
        <dbReference type="Rhea" id="RHEA:21248"/>
        <dbReference type="Rhea" id="RHEA-COMP:14527"/>
        <dbReference type="Rhea" id="RHEA-COMP:17342"/>
        <dbReference type="ChEBI" id="CHEBI:33019"/>
        <dbReference type="ChEBI" id="CHEBI:61557"/>
        <dbReference type="ChEBI" id="CHEBI:140395"/>
        <dbReference type="EC" id="2.7.7.6"/>
    </reaction>
</comment>
<evidence type="ECO:0000256" key="7">
    <source>
        <dbReference type="ARBA" id="ARBA00023163"/>
    </source>
</evidence>
<feature type="compositionally biased region" description="Basic residues" evidence="11">
    <location>
        <begin position="244"/>
        <end position="256"/>
    </location>
</feature>
<dbReference type="SMART" id="SM00662">
    <property type="entry name" value="RPOLD"/>
    <property type="match status" value="1"/>
</dbReference>
<feature type="compositionally biased region" description="Basic and acidic residues" evidence="11">
    <location>
        <begin position="232"/>
        <end position="243"/>
    </location>
</feature>
<dbReference type="SUPFAM" id="SSF56553">
    <property type="entry name" value="Insert subdomain of RNA polymerase alpha subunit"/>
    <property type="match status" value="1"/>
</dbReference>
<dbReference type="GO" id="GO:0000428">
    <property type="term" value="C:DNA-directed RNA polymerase complex"/>
    <property type="evidence" value="ECO:0007669"/>
    <property type="project" value="UniProtKB-KW"/>
</dbReference>
<accession>A0A1G1XR49</accession>
<evidence type="ECO:0000256" key="4">
    <source>
        <dbReference type="ARBA" id="ARBA00022478"/>
    </source>
</evidence>
<dbReference type="GO" id="GO:0003677">
    <property type="term" value="F:DNA binding"/>
    <property type="evidence" value="ECO:0007669"/>
    <property type="project" value="InterPro"/>
</dbReference>
<keyword evidence="7" id="KW-0804">Transcription</keyword>
<evidence type="ECO:0000313" key="13">
    <source>
        <dbReference type="EMBL" id="OGY42431.1"/>
    </source>
</evidence>
<feature type="domain" description="DNA-directed RNA polymerase RpoA/D/Rpb3-type" evidence="12">
    <location>
        <begin position="20"/>
        <end position="228"/>
    </location>
</feature>
<proteinExistence type="inferred from homology"/>
<organism evidence="13 14">
    <name type="scientific">Candidatus Buchananbacteria bacterium RBG_13_36_9</name>
    <dbReference type="NCBI Taxonomy" id="1797530"/>
    <lineage>
        <taxon>Bacteria</taxon>
        <taxon>Candidatus Buchananiibacteriota</taxon>
    </lineage>
</organism>
<dbReference type="InterPro" id="IPR011773">
    <property type="entry name" value="DNA-dir_RpoA"/>
</dbReference>